<organism evidence="3 4">
    <name type="scientific">Candidatus Magasanikbacteria bacterium GW2011_GWA2_45_39</name>
    <dbReference type="NCBI Taxonomy" id="1619041"/>
    <lineage>
        <taxon>Bacteria</taxon>
        <taxon>Candidatus Magasanikiibacteriota</taxon>
    </lineage>
</organism>
<keyword evidence="2" id="KW-1133">Transmembrane helix</keyword>
<feature type="region of interest" description="Disordered" evidence="1">
    <location>
        <begin position="1"/>
        <end position="74"/>
    </location>
</feature>
<accession>A0A0G1PQR6</accession>
<dbReference type="Proteomes" id="UP000033999">
    <property type="component" value="Unassembled WGS sequence"/>
</dbReference>
<evidence type="ECO:0000313" key="3">
    <source>
        <dbReference type="EMBL" id="KKU07798.1"/>
    </source>
</evidence>
<evidence type="ECO:0000256" key="1">
    <source>
        <dbReference type="SAM" id="MobiDB-lite"/>
    </source>
</evidence>
<dbReference type="AlphaFoldDB" id="A0A0G1PQR6"/>
<proteinExistence type="predicted"/>
<evidence type="ECO:0000256" key="2">
    <source>
        <dbReference type="SAM" id="Phobius"/>
    </source>
</evidence>
<name>A0A0G1PQR6_9BACT</name>
<gene>
    <name evidence="3" type="ORF">UX10_C0005G0004</name>
</gene>
<comment type="caution">
    <text evidence="3">The sequence shown here is derived from an EMBL/GenBank/DDBJ whole genome shotgun (WGS) entry which is preliminary data.</text>
</comment>
<evidence type="ECO:0000313" key="4">
    <source>
        <dbReference type="Proteomes" id="UP000033999"/>
    </source>
</evidence>
<feature type="transmembrane region" description="Helical" evidence="2">
    <location>
        <begin position="228"/>
        <end position="254"/>
    </location>
</feature>
<keyword evidence="2" id="KW-0812">Transmembrane</keyword>
<protein>
    <submittedName>
        <fullName evidence="3">Uncharacterized protein</fullName>
    </submittedName>
</protein>
<reference evidence="3 4" key="1">
    <citation type="journal article" date="2015" name="Nature">
        <title>rRNA introns, odd ribosomes, and small enigmatic genomes across a large radiation of phyla.</title>
        <authorList>
            <person name="Brown C.T."/>
            <person name="Hug L.A."/>
            <person name="Thomas B.C."/>
            <person name="Sharon I."/>
            <person name="Castelle C.J."/>
            <person name="Singh A."/>
            <person name="Wilkins M.J."/>
            <person name="Williams K.H."/>
            <person name="Banfield J.F."/>
        </authorList>
    </citation>
    <scope>NUCLEOTIDE SEQUENCE [LARGE SCALE GENOMIC DNA]</scope>
</reference>
<keyword evidence="2" id="KW-0472">Membrane</keyword>
<sequence length="284" mass="31693">MADAEQSNDFLKESAQAHALNAARERARIVGNTHMRGSKNLSSKKNAKPQRNHPPTPNPNYDTDTSEENTNENNRQTQIYLLKRRGIELKKAADKDKTAAESMTISNQWIDLIASGIIEIGKATLKILIGFLILPAGFIMKTVKFFFDRQVSALKESSQKKNAQGEKLLAQAAKLEGKKNPFKRATQAVAEPIKNYIAELLSEFFPLGFSPLALFESAQEKQKAIYKILLRAAFFFMALAVSLLILAVVFLLLLEIQCNLLLLCKIATDVFQLKALEIMLKAVQ</sequence>
<dbReference type="EMBL" id="LCKX01000005">
    <property type="protein sequence ID" value="KKU07798.1"/>
    <property type="molecule type" value="Genomic_DNA"/>
</dbReference>